<dbReference type="AlphaFoldDB" id="A0A8J5ES58"/>
<dbReference type="EMBL" id="JACMSC010000023">
    <property type="protein sequence ID" value="KAG6467759.1"/>
    <property type="molecule type" value="Genomic_DNA"/>
</dbReference>
<comment type="caution">
    <text evidence="1">The sequence shown here is derived from an EMBL/GenBank/DDBJ whole genome shotgun (WGS) entry which is preliminary data.</text>
</comment>
<evidence type="ECO:0000313" key="1">
    <source>
        <dbReference type="EMBL" id="KAG6467759.1"/>
    </source>
</evidence>
<evidence type="ECO:0000313" key="2">
    <source>
        <dbReference type="Proteomes" id="UP000734854"/>
    </source>
</evidence>
<keyword evidence="2" id="KW-1185">Reference proteome</keyword>
<sequence>MDVGRSTRWKAVREHSIYTKTKGALFFTEVKFNLVNEKEVPSKVPIVGYSILMTVLLALVVEEQEWFCSLYILGFDRKHAVEFSFQASNNMVEYEALIHGLEMSKQANALADHLAKLVVLSKPNYTFVEFKSVSSVDDTKVVAVLTSSNQPDWMTPLIDCLQGDVYKIKPEQSSKEGMCGSHDGSTTIARLGAKDIIGRKDICKVNKGEHVPSPALLQPIPELAWSDISMDLRSGLPQIPKRRATLLTPYRAYPVAIGKKHFVFYSCIRRRIYLLEAFASSPGMTEGIAEKEVLCEFLRSFGMEGRMKGMYARLCMGLGGFRIVNALLTNGPEGTGKKERSQNAGTVIRYENAPAGTDFSLRMKTRRGIGGPDLCSKNSDGKRLDRAKDWIASDGKAPLFKWCKHGIASIADAYSFARYCATKGKLSTDSIDASELVLSSYSLNFRTFLR</sequence>
<organism evidence="1 2">
    <name type="scientific">Zingiber officinale</name>
    <name type="common">Ginger</name>
    <name type="synonym">Amomum zingiber</name>
    <dbReference type="NCBI Taxonomy" id="94328"/>
    <lineage>
        <taxon>Eukaryota</taxon>
        <taxon>Viridiplantae</taxon>
        <taxon>Streptophyta</taxon>
        <taxon>Embryophyta</taxon>
        <taxon>Tracheophyta</taxon>
        <taxon>Spermatophyta</taxon>
        <taxon>Magnoliopsida</taxon>
        <taxon>Liliopsida</taxon>
        <taxon>Zingiberales</taxon>
        <taxon>Zingiberaceae</taxon>
        <taxon>Zingiber</taxon>
    </lineage>
</organism>
<proteinExistence type="predicted"/>
<protein>
    <submittedName>
        <fullName evidence="1">Uncharacterized protein</fullName>
    </submittedName>
</protein>
<keyword evidence="1" id="KW-0496">Mitochondrion</keyword>
<name>A0A8J5ES58_ZINOF</name>
<accession>A0A8J5ES58</accession>
<geneLocation type="mitochondrion" evidence="1"/>
<gene>
    <name evidence="1" type="ORF">ZIOFF_074259</name>
</gene>
<dbReference type="Proteomes" id="UP000734854">
    <property type="component" value="Unassembled WGS sequence"/>
</dbReference>
<reference evidence="1 2" key="1">
    <citation type="submission" date="2020-08" db="EMBL/GenBank/DDBJ databases">
        <title>Plant Genome Project.</title>
        <authorList>
            <person name="Zhang R.-G."/>
        </authorList>
    </citation>
    <scope>NUCLEOTIDE SEQUENCE [LARGE SCALE GENOMIC DNA]</scope>
    <source>
        <tissue evidence="1">Rhizome</tissue>
    </source>
</reference>